<evidence type="ECO:0000313" key="2">
    <source>
        <dbReference type="Proteomes" id="UP000193411"/>
    </source>
</evidence>
<dbReference type="EMBL" id="MCFL01000002">
    <property type="protein sequence ID" value="ORZ41000.1"/>
    <property type="molecule type" value="Genomic_DNA"/>
</dbReference>
<keyword evidence="2" id="KW-1185">Reference proteome</keyword>
<evidence type="ECO:0000313" key="1">
    <source>
        <dbReference type="EMBL" id="ORZ41000.1"/>
    </source>
</evidence>
<comment type="caution">
    <text evidence="1">The sequence shown here is derived from an EMBL/GenBank/DDBJ whole genome shotgun (WGS) entry which is preliminary data.</text>
</comment>
<proteinExistence type="predicted"/>
<dbReference type="Proteomes" id="UP000193411">
    <property type="component" value="Unassembled WGS sequence"/>
</dbReference>
<sequence>MSRPTSFRPLPPILMVVNPRLHLRSNRHRLACIKTPGRFERPILDNWAPDGTTAPSQPRLPIPCDTAPVGAQLIGRVVDAVALLNAQFPAYHFTVRPDGGLSIVMSADGQRVTSCPFPNCEMGFTNRRSNCISRHYQTEHAPNTLPFLCGGQCRSRTNRRDHFLSHLKRNKARCAAYLIHQAQVDPDSREPSWQVALVRDTNASMIDAQFRKLGTCLGSNHGTCRRHLVASNPPSSLPPQVPSHPLHAPLPFAVVNGLSSSLQLQGIPSQQSPCMAADGAPRFGAAHQQQFSPAQQAVPFPSLYSQFGYSSQPTASLLGPLRHPISLPAPRVEAQHSILPPSSAVWMPSTSYAHQQPRSSQSAARVSQDTMVGWNGLPAGMPPTTHAFQQHQAPVAVHDDDLSWLTGPSSQAPIGTAVTDPSSLPPIPIAADRRMSVPVHGSFGNITKPLGSVSGVGMVPSRE</sequence>
<name>A0A1Y2I2C5_9FUNG</name>
<accession>A0A1Y2I2C5</accession>
<reference evidence="1 2" key="1">
    <citation type="submission" date="2016-07" db="EMBL/GenBank/DDBJ databases">
        <title>Pervasive Adenine N6-methylation of Active Genes in Fungi.</title>
        <authorList>
            <consortium name="DOE Joint Genome Institute"/>
            <person name="Mondo S.J."/>
            <person name="Dannebaum R.O."/>
            <person name="Kuo R.C."/>
            <person name="Labutti K."/>
            <person name="Haridas S."/>
            <person name="Kuo A."/>
            <person name="Salamov A."/>
            <person name="Ahrendt S.R."/>
            <person name="Lipzen A."/>
            <person name="Sullivan W."/>
            <person name="Andreopoulos W.B."/>
            <person name="Clum A."/>
            <person name="Lindquist E."/>
            <person name="Daum C."/>
            <person name="Ramamoorthy G.K."/>
            <person name="Gryganskyi A."/>
            <person name="Culley D."/>
            <person name="Magnuson J.K."/>
            <person name="James T.Y."/>
            <person name="O'Malley M.A."/>
            <person name="Stajich J.E."/>
            <person name="Spatafora J.W."/>
            <person name="Visel A."/>
            <person name="Grigoriev I.V."/>
        </authorList>
    </citation>
    <scope>NUCLEOTIDE SEQUENCE [LARGE SCALE GENOMIC DNA]</scope>
    <source>
        <strain evidence="1 2">PL171</strain>
    </source>
</reference>
<protein>
    <submittedName>
        <fullName evidence="1">Uncharacterized protein</fullName>
    </submittedName>
</protein>
<dbReference type="AlphaFoldDB" id="A0A1Y2I2C5"/>
<dbReference type="OrthoDB" id="10643983at2759"/>
<organism evidence="1 2">
    <name type="scientific">Catenaria anguillulae PL171</name>
    <dbReference type="NCBI Taxonomy" id="765915"/>
    <lineage>
        <taxon>Eukaryota</taxon>
        <taxon>Fungi</taxon>
        <taxon>Fungi incertae sedis</taxon>
        <taxon>Blastocladiomycota</taxon>
        <taxon>Blastocladiomycetes</taxon>
        <taxon>Blastocladiales</taxon>
        <taxon>Catenariaceae</taxon>
        <taxon>Catenaria</taxon>
    </lineage>
</organism>
<gene>
    <name evidence="1" type="ORF">BCR44DRAFT_1424195</name>
</gene>